<dbReference type="CDD" id="cd09898">
    <property type="entry name" value="H3TH_53EXO"/>
    <property type="match status" value="1"/>
</dbReference>
<dbReference type="EMBL" id="CP001619">
    <property type="protein sequence ID" value="ACT92345.1"/>
    <property type="molecule type" value="Genomic_DNA"/>
</dbReference>
<dbReference type="InterPro" id="IPR029060">
    <property type="entry name" value="PIN-like_dom_sf"/>
</dbReference>
<dbReference type="SMART" id="SM00475">
    <property type="entry name" value="53EXOc"/>
    <property type="match status" value="1"/>
</dbReference>
<comment type="similarity">
    <text evidence="1 16">Belongs to the DNA polymerase type-A family.</text>
</comment>
<keyword evidence="9 16" id="KW-0378">Hydrolase</keyword>
<dbReference type="NCBIfam" id="NF004397">
    <property type="entry name" value="PRK05755.1"/>
    <property type="match status" value="1"/>
</dbReference>
<evidence type="ECO:0000256" key="16">
    <source>
        <dbReference type="RuleBase" id="RU004460"/>
    </source>
</evidence>
<protein>
    <recommendedName>
        <fullName evidence="3 15">DNA polymerase I</fullName>
        <ecNumber evidence="2 15">2.7.7.7</ecNumber>
    </recommendedName>
</protein>
<dbReference type="Pfam" id="PF01612">
    <property type="entry name" value="DNA_pol_A_exo1"/>
    <property type="match status" value="1"/>
</dbReference>
<dbReference type="SUPFAM" id="SSF47807">
    <property type="entry name" value="5' to 3' exonuclease, C-terminal subdomain"/>
    <property type="match status" value="1"/>
</dbReference>
<evidence type="ECO:0000259" key="18">
    <source>
        <dbReference type="SMART" id="SM00475"/>
    </source>
</evidence>
<evidence type="ECO:0000256" key="1">
    <source>
        <dbReference type="ARBA" id="ARBA00007705"/>
    </source>
</evidence>
<dbReference type="GO" id="GO:0003677">
    <property type="term" value="F:DNA binding"/>
    <property type="evidence" value="ECO:0007669"/>
    <property type="project" value="UniProtKB-UniRule"/>
</dbReference>
<keyword evidence="21" id="KW-1185">Reference proteome</keyword>
<dbReference type="KEGG" id="dfe:Dfer_1096"/>
<evidence type="ECO:0000259" key="19">
    <source>
        <dbReference type="SMART" id="SM00482"/>
    </source>
</evidence>
<dbReference type="SMART" id="SM00474">
    <property type="entry name" value="35EXOc"/>
    <property type="match status" value="1"/>
</dbReference>
<keyword evidence="13 16" id="KW-0234">DNA repair</keyword>
<dbReference type="Gene3D" id="3.30.420.10">
    <property type="entry name" value="Ribonuclease H-like superfamily/Ribonuclease H"/>
    <property type="match status" value="1"/>
</dbReference>
<dbReference type="FunFam" id="1.10.150.20:FF:000002">
    <property type="entry name" value="DNA polymerase I"/>
    <property type="match status" value="1"/>
</dbReference>
<evidence type="ECO:0000256" key="5">
    <source>
        <dbReference type="ARBA" id="ARBA00022695"/>
    </source>
</evidence>
<dbReference type="PANTHER" id="PTHR10133:SF27">
    <property type="entry name" value="DNA POLYMERASE NU"/>
    <property type="match status" value="1"/>
</dbReference>
<dbReference type="SUPFAM" id="SSF88723">
    <property type="entry name" value="PIN domain-like"/>
    <property type="match status" value="1"/>
</dbReference>
<evidence type="ECO:0000256" key="2">
    <source>
        <dbReference type="ARBA" id="ARBA00012417"/>
    </source>
</evidence>
<evidence type="ECO:0000256" key="11">
    <source>
        <dbReference type="ARBA" id="ARBA00022932"/>
    </source>
</evidence>
<dbReference type="SUPFAM" id="SSF53098">
    <property type="entry name" value="Ribonuclease H-like"/>
    <property type="match status" value="1"/>
</dbReference>
<name>C6W4A8_DYAFD</name>
<evidence type="ECO:0000256" key="14">
    <source>
        <dbReference type="ARBA" id="ARBA00049244"/>
    </source>
</evidence>
<evidence type="ECO:0000256" key="4">
    <source>
        <dbReference type="ARBA" id="ARBA00022679"/>
    </source>
</evidence>
<dbReference type="InterPro" id="IPR036397">
    <property type="entry name" value="RNaseH_sf"/>
</dbReference>
<keyword evidence="8 16" id="KW-0227">DNA damage</keyword>
<keyword evidence="10 16" id="KW-0269">Exonuclease</keyword>
<evidence type="ECO:0000313" key="20">
    <source>
        <dbReference type="EMBL" id="ACT92345.1"/>
    </source>
</evidence>
<dbReference type="PRINTS" id="PR00868">
    <property type="entry name" value="DNAPOLI"/>
</dbReference>
<dbReference type="PANTHER" id="PTHR10133">
    <property type="entry name" value="DNA POLYMERASE I"/>
    <property type="match status" value="1"/>
</dbReference>
<dbReference type="HOGENOM" id="CLU_004675_0_0_10"/>
<dbReference type="Gene3D" id="1.10.150.20">
    <property type="entry name" value="5' to 3' exonuclease, C-terminal subdomain"/>
    <property type="match status" value="2"/>
</dbReference>
<dbReference type="eggNOG" id="COG0258">
    <property type="taxonomic scope" value="Bacteria"/>
</dbReference>
<dbReference type="NCBIfam" id="TIGR00593">
    <property type="entry name" value="pola"/>
    <property type="match status" value="1"/>
</dbReference>
<dbReference type="EC" id="2.7.7.7" evidence="2 15"/>
<feature type="domain" description="5'-3' exonuclease" evidence="18">
    <location>
        <begin position="6"/>
        <end position="267"/>
    </location>
</feature>
<dbReference type="SUPFAM" id="SSF56672">
    <property type="entry name" value="DNA/RNA polymerases"/>
    <property type="match status" value="1"/>
</dbReference>
<organism evidence="20 21">
    <name type="scientific">Dyadobacter fermentans (strain ATCC 700827 / DSM 18053 / CIP 107007 / KCTC 52180 / NS114)</name>
    <dbReference type="NCBI Taxonomy" id="471854"/>
    <lineage>
        <taxon>Bacteria</taxon>
        <taxon>Pseudomonadati</taxon>
        <taxon>Bacteroidota</taxon>
        <taxon>Cytophagia</taxon>
        <taxon>Cytophagales</taxon>
        <taxon>Spirosomataceae</taxon>
        <taxon>Dyadobacter</taxon>
    </lineage>
</organism>
<dbReference type="Pfam" id="PF00476">
    <property type="entry name" value="DNA_pol_A"/>
    <property type="match status" value="1"/>
</dbReference>
<dbReference type="InterPro" id="IPR012337">
    <property type="entry name" value="RNaseH-like_sf"/>
</dbReference>
<dbReference type="OrthoDB" id="9806424at2"/>
<dbReference type="InterPro" id="IPR020045">
    <property type="entry name" value="DNA_polI_H3TH"/>
</dbReference>
<sequence length="963" mass="107352">MEKPIHKLFLLDAMALIYRAHFAFIKAPRITSKGLNTSAVFGFTNTLLEVLQKEKPTHIGVAFDTAAPTFRHVQFEAYKAQREAQPEDITVAIPLVKRLLRGMCIPILELDGYEADDIIGTIAKEASREGFEVYMMTPDKDYGQLVEQYIHIYKPAFLGKGAEVLGVQQILDRWQIQRIDQVIDILGLMGDAVDNIPGIPGVGEKTAQKLIQEYDTIENLITHAGEIKGKLGEKIRENFDKAVLSKQLATIDCKVPVPFDAEDLTICSPNAELIAELFDELEFKTLKTRILGGQPGGSAGALSPRPASAQAPARKNAKGQLDIFGNPTEEIGQQPAAVSGDLADGELTEDTSEIRIPTSKRTIDNTFHRYHTVDTPELMTSLAHYLSLQDAFCFDTETTSLDTTDAELVGLSFSYLAGEAFYIPVPADRQQAEEIVGYFRAVFENENIEKIGQNIKYDMLVLKNYGIEVHGKLSDTMLAHYLLEPDKRHGMDILAASYLNYEPVSITSLIGKKGGKQGNMRDVAIPEITQYAGEDADITFQLHSIFSRELPKVNAAKLFNEVEMPLTKVLASMENTGVRLDINALKEMSAVLESDLRQTESEIYEAAGQSFNISSPKQLGEVLFEKMKLIEKPKKTKTGQYATGEEILSDLEANHLIARKILDYRELQKLKSTYVDALPTMVSSRTGRIHTSYNQAVAATGRLSSTNPNLQNIPIRTPRGREIRKAFVPDSADFQILSADYSQIELRIMAAFSGDASMTEAFNQGRDIHATTASKVFQVPLEEVTSDMRRKSKMVNFGIIYGISAFGLAQRLGIPRGEASEIIRAYFEEFPAVKGYMDKVVNDAREREYVETILGRRRYLPDINSRNQTNRGYAERNAINAPIQGSAADMIKVAMINIHDFMAKEKLKSRMILQVHDELVFDAHYSEIDLLKERVDELMRNAIPMAVRMETGIGVGANWLEAH</sequence>
<dbReference type="CDD" id="cd09859">
    <property type="entry name" value="PIN_53EXO"/>
    <property type="match status" value="1"/>
</dbReference>
<dbReference type="Gene3D" id="3.30.70.370">
    <property type="match status" value="1"/>
</dbReference>
<dbReference type="CDD" id="cd06139">
    <property type="entry name" value="DNA_polA_I_Ecoli_like_exo"/>
    <property type="match status" value="1"/>
</dbReference>
<dbReference type="InterPro" id="IPR043502">
    <property type="entry name" value="DNA/RNA_pol_sf"/>
</dbReference>
<dbReference type="CDD" id="cd08637">
    <property type="entry name" value="DNA_pol_A_pol_I_C"/>
    <property type="match status" value="1"/>
</dbReference>
<dbReference type="InterPro" id="IPR020046">
    <property type="entry name" value="5-3_exonucl_a-hlix_arch_N"/>
</dbReference>
<dbReference type="eggNOG" id="COG0749">
    <property type="taxonomic scope" value="Bacteria"/>
</dbReference>
<comment type="function">
    <text evidence="16">In addition to polymerase activity, this DNA polymerase exhibits 3'-5' and 5'-3' exonuclease activity.</text>
</comment>
<evidence type="ECO:0000256" key="15">
    <source>
        <dbReference type="NCBIfam" id="TIGR00593"/>
    </source>
</evidence>
<gene>
    <name evidence="16" type="primary">polA</name>
    <name evidence="20" type="ordered locus">Dfer_1096</name>
</gene>
<dbReference type="FunFam" id="1.10.150.20:FF:000003">
    <property type="entry name" value="DNA polymerase I"/>
    <property type="match status" value="1"/>
</dbReference>
<evidence type="ECO:0000259" key="17">
    <source>
        <dbReference type="SMART" id="SM00474"/>
    </source>
</evidence>
<dbReference type="STRING" id="471854.Dfer_1096"/>
<feature type="domain" description="3'-5' exonuclease" evidence="17">
    <location>
        <begin position="370"/>
        <end position="551"/>
    </location>
</feature>
<keyword evidence="11 16" id="KW-0239">DNA-directed DNA polymerase</keyword>
<accession>C6W4A8</accession>
<evidence type="ECO:0000256" key="8">
    <source>
        <dbReference type="ARBA" id="ARBA00022763"/>
    </source>
</evidence>
<reference evidence="20 21" key="1">
    <citation type="journal article" date="2009" name="Stand. Genomic Sci.">
        <title>Complete genome sequence of Dyadobacter fermentans type strain (NS114).</title>
        <authorList>
            <person name="Lang E."/>
            <person name="Lapidus A."/>
            <person name="Chertkov O."/>
            <person name="Brettin T."/>
            <person name="Detter J.C."/>
            <person name="Han C."/>
            <person name="Copeland A."/>
            <person name="Glavina Del Rio T."/>
            <person name="Nolan M."/>
            <person name="Chen F."/>
            <person name="Lucas S."/>
            <person name="Tice H."/>
            <person name="Cheng J.F."/>
            <person name="Land M."/>
            <person name="Hauser L."/>
            <person name="Chang Y.J."/>
            <person name="Jeffries C.D."/>
            <person name="Kopitz M."/>
            <person name="Bruce D."/>
            <person name="Goodwin L."/>
            <person name="Pitluck S."/>
            <person name="Ovchinnikova G."/>
            <person name="Pati A."/>
            <person name="Ivanova N."/>
            <person name="Mavrommatis K."/>
            <person name="Chen A."/>
            <person name="Palaniappan K."/>
            <person name="Chain P."/>
            <person name="Bristow J."/>
            <person name="Eisen J.A."/>
            <person name="Markowitz V."/>
            <person name="Hugenholtz P."/>
            <person name="Goker M."/>
            <person name="Rohde M."/>
            <person name="Kyrpides N.C."/>
            <person name="Klenk H.P."/>
        </authorList>
    </citation>
    <scope>NUCLEOTIDE SEQUENCE [LARGE SCALE GENOMIC DNA]</scope>
    <source>
        <strain evidence="21">ATCC 700827 / DSM 18053 / CIP 107007 / KCTC 52180 / NS114</strain>
    </source>
</reference>
<evidence type="ECO:0000256" key="10">
    <source>
        <dbReference type="ARBA" id="ARBA00022839"/>
    </source>
</evidence>
<keyword evidence="6 16" id="KW-0235">DNA replication</keyword>
<evidence type="ECO:0000256" key="7">
    <source>
        <dbReference type="ARBA" id="ARBA00022722"/>
    </source>
</evidence>
<evidence type="ECO:0000256" key="13">
    <source>
        <dbReference type="ARBA" id="ARBA00023204"/>
    </source>
</evidence>
<feature type="domain" description="DNA-directed DNA polymerase family A palm" evidence="19">
    <location>
        <begin position="720"/>
        <end position="927"/>
    </location>
</feature>
<dbReference type="GO" id="GO:0006261">
    <property type="term" value="P:DNA-templated DNA replication"/>
    <property type="evidence" value="ECO:0007669"/>
    <property type="project" value="UniProtKB-UniRule"/>
</dbReference>
<dbReference type="SMART" id="SM00482">
    <property type="entry name" value="POLAc"/>
    <property type="match status" value="1"/>
</dbReference>
<comment type="catalytic activity">
    <reaction evidence="14 16">
        <text>DNA(n) + a 2'-deoxyribonucleoside 5'-triphosphate = DNA(n+1) + diphosphate</text>
        <dbReference type="Rhea" id="RHEA:22508"/>
        <dbReference type="Rhea" id="RHEA-COMP:17339"/>
        <dbReference type="Rhea" id="RHEA-COMP:17340"/>
        <dbReference type="ChEBI" id="CHEBI:33019"/>
        <dbReference type="ChEBI" id="CHEBI:61560"/>
        <dbReference type="ChEBI" id="CHEBI:173112"/>
        <dbReference type="EC" id="2.7.7.7"/>
    </reaction>
</comment>
<proteinExistence type="inferred from homology"/>
<keyword evidence="7" id="KW-0540">Nuclease</keyword>
<evidence type="ECO:0000256" key="12">
    <source>
        <dbReference type="ARBA" id="ARBA00023125"/>
    </source>
</evidence>
<dbReference type="GO" id="GO:0008409">
    <property type="term" value="F:5'-3' exonuclease activity"/>
    <property type="evidence" value="ECO:0007669"/>
    <property type="project" value="UniProtKB-UniRule"/>
</dbReference>
<dbReference type="InterPro" id="IPR002298">
    <property type="entry name" value="DNA_polymerase_A"/>
</dbReference>
<dbReference type="GO" id="GO:0008408">
    <property type="term" value="F:3'-5' exonuclease activity"/>
    <property type="evidence" value="ECO:0007669"/>
    <property type="project" value="UniProtKB-UniRule"/>
</dbReference>
<evidence type="ECO:0000256" key="9">
    <source>
        <dbReference type="ARBA" id="ARBA00022801"/>
    </source>
</evidence>
<dbReference type="GO" id="GO:0003887">
    <property type="term" value="F:DNA-directed DNA polymerase activity"/>
    <property type="evidence" value="ECO:0007669"/>
    <property type="project" value="UniProtKB-UniRule"/>
</dbReference>
<dbReference type="InterPro" id="IPR002421">
    <property type="entry name" value="5-3_exonuclease"/>
</dbReference>
<dbReference type="InterPro" id="IPR002562">
    <property type="entry name" value="3'-5'_exonuclease_dom"/>
</dbReference>
<dbReference type="GO" id="GO:0006302">
    <property type="term" value="P:double-strand break repair"/>
    <property type="evidence" value="ECO:0007669"/>
    <property type="project" value="TreeGrafter"/>
</dbReference>
<dbReference type="InterPro" id="IPR019760">
    <property type="entry name" value="DNA-dir_DNA_pol_A_CS"/>
</dbReference>
<evidence type="ECO:0000313" key="21">
    <source>
        <dbReference type="Proteomes" id="UP000002011"/>
    </source>
</evidence>
<keyword evidence="12 16" id="KW-0238">DNA-binding</keyword>
<evidence type="ECO:0000256" key="3">
    <source>
        <dbReference type="ARBA" id="ARBA00020311"/>
    </source>
</evidence>
<dbReference type="Gene3D" id="1.20.1060.10">
    <property type="entry name" value="Taq DNA Polymerase, Chain T, domain 4"/>
    <property type="match status" value="1"/>
</dbReference>
<keyword evidence="4 16" id="KW-0808">Transferase</keyword>
<dbReference type="SMART" id="SM00279">
    <property type="entry name" value="HhH2"/>
    <property type="match status" value="1"/>
</dbReference>
<dbReference type="Pfam" id="PF02739">
    <property type="entry name" value="5_3_exonuc_N"/>
    <property type="match status" value="1"/>
</dbReference>
<dbReference type="InterPro" id="IPR008918">
    <property type="entry name" value="HhH2"/>
</dbReference>
<dbReference type="AlphaFoldDB" id="C6W4A8"/>
<dbReference type="Pfam" id="PF01367">
    <property type="entry name" value="5_3_exonuc"/>
    <property type="match status" value="1"/>
</dbReference>
<dbReference type="InterPro" id="IPR018320">
    <property type="entry name" value="DNA_polymerase_1"/>
</dbReference>
<dbReference type="Gene3D" id="3.40.50.1010">
    <property type="entry name" value="5'-nuclease"/>
    <property type="match status" value="1"/>
</dbReference>
<evidence type="ECO:0000256" key="6">
    <source>
        <dbReference type="ARBA" id="ARBA00022705"/>
    </source>
</evidence>
<dbReference type="RefSeq" id="WP_015810599.1">
    <property type="nucleotide sequence ID" value="NC_013037.1"/>
</dbReference>
<dbReference type="FunFam" id="1.20.1060.10:FF:000001">
    <property type="entry name" value="DNA polymerase I"/>
    <property type="match status" value="1"/>
</dbReference>
<dbReference type="InterPro" id="IPR001098">
    <property type="entry name" value="DNA-dir_DNA_pol_A_palm_dom"/>
</dbReference>
<dbReference type="PROSITE" id="PS00447">
    <property type="entry name" value="DNA_POLYMERASE_A"/>
    <property type="match status" value="1"/>
</dbReference>
<dbReference type="InterPro" id="IPR036279">
    <property type="entry name" value="5-3_exonuclease_C_sf"/>
</dbReference>
<dbReference type="Proteomes" id="UP000002011">
    <property type="component" value="Chromosome"/>
</dbReference>
<keyword evidence="5 16" id="KW-0548">Nucleotidyltransferase</keyword>